<dbReference type="InterPro" id="IPR003812">
    <property type="entry name" value="Fido"/>
</dbReference>
<dbReference type="Gene3D" id="1.20.120.1870">
    <property type="entry name" value="Fic/DOC protein, Fido domain"/>
    <property type="match status" value="1"/>
</dbReference>
<dbReference type="PANTHER" id="PTHR39426:SF1">
    <property type="entry name" value="HOMOLOGY TO DEATH-ON-CURING PROTEIN OF PHAGE P1"/>
    <property type="match status" value="1"/>
</dbReference>
<dbReference type="RefSeq" id="WP_228874957.1">
    <property type="nucleotide sequence ID" value="NZ_CAJQZC010000002.1"/>
</dbReference>
<accession>A0A9N8RTW1</accession>
<dbReference type="Pfam" id="PF02661">
    <property type="entry name" value="Fic"/>
    <property type="match status" value="1"/>
</dbReference>
<dbReference type="EMBL" id="CAJQZC010000002">
    <property type="protein sequence ID" value="CAG4889826.1"/>
    <property type="molecule type" value="Genomic_DNA"/>
</dbReference>
<dbReference type="NCBIfam" id="TIGR01550">
    <property type="entry name" value="DOC_P1"/>
    <property type="match status" value="1"/>
</dbReference>
<name>A0A9N8RTW1_9BURK</name>
<dbReference type="PIRSF" id="PIRSF018297">
    <property type="entry name" value="Doc"/>
    <property type="match status" value="1"/>
</dbReference>
<dbReference type="GO" id="GO:0016301">
    <property type="term" value="F:kinase activity"/>
    <property type="evidence" value="ECO:0007669"/>
    <property type="project" value="InterPro"/>
</dbReference>
<proteinExistence type="predicted"/>
<dbReference type="AlphaFoldDB" id="A0A9N8RTW1"/>
<organism evidence="2 3">
    <name type="scientific">Paraburkholderia saeva</name>
    <dbReference type="NCBI Taxonomy" id="2777537"/>
    <lineage>
        <taxon>Bacteria</taxon>
        <taxon>Pseudomonadati</taxon>
        <taxon>Pseudomonadota</taxon>
        <taxon>Betaproteobacteria</taxon>
        <taxon>Burkholderiales</taxon>
        <taxon>Burkholderiaceae</taxon>
        <taxon>Paraburkholderia</taxon>
    </lineage>
</organism>
<evidence type="ECO:0000259" key="1">
    <source>
        <dbReference type="PROSITE" id="PS51459"/>
    </source>
</evidence>
<dbReference type="SUPFAM" id="SSF140931">
    <property type="entry name" value="Fic-like"/>
    <property type="match status" value="1"/>
</dbReference>
<dbReference type="InterPro" id="IPR053737">
    <property type="entry name" value="Type_II_TA_Toxin"/>
</dbReference>
<evidence type="ECO:0000313" key="2">
    <source>
        <dbReference type="EMBL" id="CAG4889826.1"/>
    </source>
</evidence>
<keyword evidence="3" id="KW-1185">Reference proteome</keyword>
<dbReference type="PANTHER" id="PTHR39426">
    <property type="entry name" value="HOMOLOGY TO DEATH-ON-CURING PROTEIN OF PHAGE P1"/>
    <property type="match status" value="1"/>
</dbReference>
<dbReference type="Proteomes" id="UP000789704">
    <property type="component" value="Unassembled WGS sequence"/>
</dbReference>
<dbReference type="InterPro" id="IPR006440">
    <property type="entry name" value="Doc"/>
</dbReference>
<protein>
    <recommendedName>
        <fullName evidence="1">Fido domain-containing protein</fullName>
    </recommendedName>
</protein>
<dbReference type="InterPro" id="IPR036597">
    <property type="entry name" value="Fido-like_dom_sf"/>
</dbReference>
<reference evidence="2" key="1">
    <citation type="submission" date="2021-04" db="EMBL/GenBank/DDBJ databases">
        <authorList>
            <person name="Vanwijnsberghe S."/>
        </authorList>
    </citation>
    <scope>NUCLEOTIDE SEQUENCE</scope>
    <source>
        <strain evidence="2">LMG 31841</strain>
    </source>
</reference>
<sequence length="126" mass="13669">MLDAAFVLQIHDEILRDEPGLAGFAGLESALTRIDNWATYADLNDVFGTASMYAVAIARGHIFNDANKRTALVAALTYLKLQEINVERDARLEDFMVEVAQGIIDVQEFANILAGIALGIGDFGPV</sequence>
<evidence type="ECO:0000313" key="3">
    <source>
        <dbReference type="Proteomes" id="UP000789704"/>
    </source>
</evidence>
<comment type="caution">
    <text evidence="2">The sequence shown here is derived from an EMBL/GenBank/DDBJ whole genome shotgun (WGS) entry which is preliminary data.</text>
</comment>
<gene>
    <name evidence="2" type="ORF">LMG31841_00905</name>
</gene>
<dbReference type="PROSITE" id="PS51459">
    <property type="entry name" value="FIDO"/>
    <property type="match status" value="1"/>
</dbReference>
<feature type="domain" description="Fido" evidence="1">
    <location>
        <begin position="2"/>
        <end position="115"/>
    </location>
</feature>